<dbReference type="Pfam" id="PF00144">
    <property type="entry name" value="Beta-lactamase"/>
    <property type="match status" value="1"/>
</dbReference>
<name>A0A2D0N1Z3_FLAN2</name>
<keyword evidence="1" id="KW-0812">Transmembrane</keyword>
<dbReference type="InterPro" id="IPR050789">
    <property type="entry name" value="Diverse_Enzym_Activities"/>
</dbReference>
<feature type="transmembrane region" description="Helical" evidence="1">
    <location>
        <begin position="64"/>
        <end position="84"/>
    </location>
</feature>
<keyword evidence="1" id="KW-1133">Transmembrane helix</keyword>
<dbReference type="PANTHER" id="PTHR43283">
    <property type="entry name" value="BETA-LACTAMASE-RELATED"/>
    <property type="match status" value="1"/>
</dbReference>
<feature type="domain" description="Beta-lactamase-related" evidence="2">
    <location>
        <begin position="141"/>
        <end position="406"/>
    </location>
</feature>
<dbReference type="AlphaFoldDB" id="A0A2D0N1Z3"/>
<dbReference type="EMBL" id="PDUD01000039">
    <property type="protein sequence ID" value="PHN02534.1"/>
    <property type="molecule type" value="Genomic_DNA"/>
</dbReference>
<sequence length="424" mass="48464">MRKYLLLFSTITVAFLILAFIVKAKYYYYPYPNLIEYFLSFLLLLFTLISLIWKNGIDPKKKLLTGFVAIVVLMGVVNLFNYAFKWHPLNLNPPFSRSQSFEVDYEPYAWASGTPEGHGYADGRLSDYLGKLDQWERLRGLLVVKDDQLIVEKYLAGATRYSAFNVHSVTKSITSALVGLAIQDQHIKSENELVLPFFPEYKDEPYGDFKRALTLQHLLSMRGGWAGGDGFQTVEQCITSEYLRVMPDTEFRYFTGSQNILSAIVSKATGQSTKEFADRKLFNPLGMQVGFWKAIDGYYLGGDESYYTARDLARFGALFLHRGHLDGQQILDSTWVSKTFTNYTSTSDAFRSLDSYDEVGYGLCWWLLRTKDKRTLYAARGKGGQHIILIPDKNIIAVIIQEWNPLQKNEMLKNKLLGELLSIL</sequence>
<evidence type="ECO:0000313" key="4">
    <source>
        <dbReference type="Proteomes" id="UP000223913"/>
    </source>
</evidence>
<dbReference type="PANTHER" id="PTHR43283:SF7">
    <property type="entry name" value="BETA-LACTAMASE-RELATED DOMAIN-CONTAINING PROTEIN"/>
    <property type="match status" value="1"/>
</dbReference>
<evidence type="ECO:0000259" key="2">
    <source>
        <dbReference type="Pfam" id="PF00144"/>
    </source>
</evidence>
<dbReference type="SUPFAM" id="SSF56601">
    <property type="entry name" value="beta-lactamase/transpeptidase-like"/>
    <property type="match status" value="1"/>
</dbReference>
<evidence type="ECO:0000256" key="1">
    <source>
        <dbReference type="SAM" id="Phobius"/>
    </source>
</evidence>
<keyword evidence="1" id="KW-0472">Membrane</keyword>
<keyword evidence="4" id="KW-1185">Reference proteome</keyword>
<reference evidence="3 4" key="1">
    <citation type="submission" date="2017-10" db="EMBL/GenBank/DDBJ databases">
        <title>The draft genome sequence of Lewinella nigricans NBRC 102662.</title>
        <authorList>
            <person name="Wang K."/>
        </authorList>
    </citation>
    <scope>NUCLEOTIDE SEQUENCE [LARGE SCALE GENOMIC DNA]</scope>
    <source>
        <strain evidence="3 4">NBRC 102662</strain>
    </source>
</reference>
<dbReference type="Gene3D" id="3.40.710.10">
    <property type="entry name" value="DD-peptidase/beta-lactamase superfamily"/>
    <property type="match status" value="1"/>
</dbReference>
<dbReference type="OrthoDB" id="9773047at2"/>
<feature type="transmembrane region" description="Helical" evidence="1">
    <location>
        <begin position="34"/>
        <end position="52"/>
    </location>
</feature>
<protein>
    <recommendedName>
        <fullName evidence="2">Beta-lactamase-related domain-containing protein</fullName>
    </recommendedName>
</protein>
<accession>A0A2D0N1Z3</accession>
<proteinExistence type="predicted"/>
<dbReference type="Proteomes" id="UP000223913">
    <property type="component" value="Unassembled WGS sequence"/>
</dbReference>
<dbReference type="RefSeq" id="WP_099154079.1">
    <property type="nucleotide sequence ID" value="NZ_PDUD01000039.1"/>
</dbReference>
<comment type="caution">
    <text evidence="3">The sequence shown here is derived from an EMBL/GenBank/DDBJ whole genome shotgun (WGS) entry which is preliminary data.</text>
</comment>
<organism evidence="3 4">
    <name type="scientific">Flavilitoribacter nigricans (strain ATCC 23147 / DSM 23189 / NBRC 102662 / NCIMB 1420 / SS-2)</name>
    <name type="common">Lewinella nigricans</name>
    <dbReference type="NCBI Taxonomy" id="1122177"/>
    <lineage>
        <taxon>Bacteria</taxon>
        <taxon>Pseudomonadati</taxon>
        <taxon>Bacteroidota</taxon>
        <taxon>Saprospiria</taxon>
        <taxon>Saprospirales</taxon>
        <taxon>Lewinellaceae</taxon>
        <taxon>Flavilitoribacter</taxon>
    </lineage>
</organism>
<dbReference type="InterPro" id="IPR012338">
    <property type="entry name" value="Beta-lactam/transpept-like"/>
</dbReference>
<dbReference type="InterPro" id="IPR001466">
    <property type="entry name" value="Beta-lactam-related"/>
</dbReference>
<gene>
    <name evidence="3" type="ORF">CRP01_31655</name>
</gene>
<evidence type="ECO:0000313" key="3">
    <source>
        <dbReference type="EMBL" id="PHN02534.1"/>
    </source>
</evidence>